<feature type="transmembrane region" description="Helical" evidence="2">
    <location>
        <begin position="206"/>
        <end position="227"/>
    </location>
</feature>
<organism evidence="3 4">
    <name type="scientific">Cladosporium halotolerans</name>
    <dbReference type="NCBI Taxonomy" id="1052096"/>
    <lineage>
        <taxon>Eukaryota</taxon>
        <taxon>Fungi</taxon>
        <taxon>Dikarya</taxon>
        <taxon>Ascomycota</taxon>
        <taxon>Pezizomycotina</taxon>
        <taxon>Dothideomycetes</taxon>
        <taxon>Dothideomycetidae</taxon>
        <taxon>Cladosporiales</taxon>
        <taxon>Cladosporiaceae</taxon>
        <taxon>Cladosporium</taxon>
    </lineage>
</organism>
<feature type="region of interest" description="Disordered" evidence="1">
    <location>
        <begin position="1"/>
        <end position="50"/>
    </location>
</feature>
<keyword evidence="2" id="KW-1133">Transmembrane helix</keyword>
<proteinExistence type="predicted"/>
<feature type="compositionally biased region" description="Polar residues" evidence="1">
    <location>
        <begin position="805"/>
        <end position="821"/>
    </location>
</feature>
<feature type="compositionally biased region" description="Basic and acidic residues" evidence="1">
    <location>
        <begin position="32"/>
        <end position="50"/>
    </location>
</feature>
<keyword evidence="2" id="KW-0812">Transmembrane</keyword>
<dbReference type="Proteomes" id="UP000803884">
    <property type="component" value="Unassembled WGS sequence"/>
</dbReference>
<sequence>MEIIQNDTSRPSSPEILDRTNRSDEGQNSLLSREDRSHVREPLSHNEEGKPLAAEATIGECCPSTKLKRSSYITWLVLIYGSFAGASWILICLMTSHPLTVGQYTFDYREPGRHAGYRAETLHSKYVQSERVYTIARAMQSIVGLVTIPLTSAVCSAAAVVFAQSNTKRQNLSMRQLMTLADKGWSDPTTIGKLLIGKGAKLSSSFLVAALLLTTFGAVITPLQAIFVSQRTIKTPVEVSFLDYVLDIPDQFTQGDFYGNDDTIKDNNLAVTEARSAFSSTSNDDPQPRLWHGSHACKSSNDTDDSGVPCSQGASNLGNFSELIDPYLTQLPVGYSTGLIRQYIPRFNSSVAWEIIPDEAMPTGCDKMPRSFFAHYANSTWPPEEYWNLLDGAPKNWSVQACMPADESVSPWKSTRLRQDFTEVLYLNISVMGYEWIRDRTRSLASGGIVKITSNTTAGYFELPNYMNGEKAGPIIEESPFDLCGSDCEAQGWPRQNIAARSVDVDANLETEGSKSLSTVVNKGPLLIVAMALFGHGSFLSARLTDPETFLTNATEDPKTGSWPDYANACTEQAPLIRLFSNPEADTSSECIQDNLLTMRDLDFEIARYIDDFWYDSTPETVERRTNAFRSAVFLATEAWLTTSNANPTSKVFYDMGADTSVPTISLAGTIVISVLLGMYLISLTALALYSYETPRWTQTLDSFAMMRIGAAMHEQIPLDISLDTNKIAALDEMSGVLGDATGGDGDIGVLGFGAATPLNGVRNYRCYPGYAPPQKRRPYHLVRDGDRVYRVMDQPVSRRAPSQEAMSQQIPLSPGANSTS</sequence>
<evidence type="ECO:0000313" key="3">
    <source>
        <dbReference type="EMBL" id="KAL1585700.1"/>
    </source>
</evidence>
<comment type="caution">
    <text evidence="3">The sequence shown here is derived from an EMBL/GenBank/DDBJ whole genome shotgun (WGS) entry which is preliminary data.</text>
</comment>
<name>A0AB34KQX7_9PEZI</name>
<keyword evidence="2" id="KW-0472">Membrane</keyword>
<evidence type="ECO:0000313" key="4">
    <source>
        <dbReference type="Proteomes" id="UP000803884"/>
    </source>
</evidence>
<dbReference type="EMBL" id="JAAQHG020000018">
    <property type="protein sequence ID" value="KAL1585700.1"/>
    <property type="molecule type" value="Genomic_DNA"/>
</dbReference>
<reference evidence="3 4" key="1">
    <citation type="journal article" date="2020" name="Microbiol. Resour. Announc.">
        <title>Draft Genome Sequence of a Cladosporium Species Isolated from the Mesophotic Ascidian Didemnum maculosum.</title>
        <authorList>
            <person name="Gioti A."/>
            <person name="Siaperas R."/>
            <person name="Nikolaivits E."/>
            <person name="Le Goff G."/>
            <person name="Ouazzani J."/>
            <person name="Kotoulas G."/>
            <person name="Topakas E."/>
        </authorList>
    </citation>
    <scope>NUCLEOTIDE SEQUENCE [LARGE SCALE GENOMIC DNA]</scope>
    <source>
        <strain evidence="3 4">TM138-S3</strain>
    </source>
</reference>
<feature type="region of interest" description="Disordered" evidence="1">
    <location>
        <begin position="278"/>
        <end position="310"/>
    </location>
</feature>
<evidence type="ECO:0000256" key="1">
    <source>
        <dbReference type="SAM" id="MobiDB-lite"/>
    </source>
</evidence>
<feature type="compositionally biased region" description="Polar residues" evidence="1">
    <location>
        <begin position="1"/>
        <end position="12"/>
    </location>
</feature>
<gene>
    <name evidence="3" type="ORF">WHR41_05979</name>
</gene>
<dbReference type="GeneID" id="96007422"/>
<dbReference type="RefSeq" id="XP_069228806.1">
    <property type="nucleotide sequence ID" value="XM_069374584.1"/>
</dbReference>
<feature type="transmembrane region" description="Helical" evidence="2">
    <location>
        <begin position="142"/>
        <end position="163"/>
    </location>
</feature>
<evidence type="ECO:0000256" key="2">
    <source>
        <dbReference type="SAM" id="Phobius"/>
    </source>
</evidence>
<protein>
    <submittedName>
        <fullName evidence="3">Uncharacterized protein</fullName>
    </submittedName>
</protein>
<feature type="region of interest" description="Disordered" evidence="1">
    <location>
        <begin position="797"/>
        <end position="821"/>
    </location>
</feature>
<accession>A0AB34KQX7</accession>
<feature type="transmembrane region" description="Helical" evidence="2">
    <location>
        <begin position="72"/>
        <end position="91"/>
    </location>
</feature>
<feature type="compositionally biased region" description="Basic and acidic residues" evidence="1">
    <location>
        <begin position="16"/>
        <end position="25"/>
    </location>
</feature>
<dbReference type="AlphaFoldDB" id="A0AB34KQX7"/>
<feature type="transmembrane region" description="Helical" evidence="2">
    <location>
        <begin position="665"/>
        <end position="690"/>
    </location>
</feature>
<keyword evidence="4" id="KW-1185">Reference proteome</keyword>